<keyword evidence="1 2" id="KW-0129">CBS domain</keyword>
<comment type="caution">
    <text evidence="4">The sequence shown here is derived from an EMBL/GenBank/DDBJ whole genome shotgun (WGS) entry which is preliminary data.</text>
</comment>
<gene>
    <name evidence="4" type="ORF">ENV14_01695</name>
</gene>
<dbReference type="PROSITE" id="PS51371">
    <property type="entry name" value="CBS"/>
    <property type="match status" value="4"/>
</dbReference>
<dbReference type="Pfam" id="PF00571">
    <property type="entry name" value="CBS"/>
    <property type="match status" value="4"/>
</dbReference>
<evidence type="ECO:0000259" key="3">
    <source>
        <dbReference type="PROSITE" id="PS51371"/>
    </source>
</evidence>
<reference evidence="4" key="1">
    <citation type="journal article" date="2020" name="mSystems">
        <title>Genome- and Community-Level Interaction Insights into Carbon Utilization and Element Cycling Functions of Hydrothermarchaeota in Hydrothermal Sediment.</title>
        <authorList>
            <person name="Zhou Z."/>
            <person name="Liu Y."/>
            <person name="Xu W."/>
            <person name="Pan J."/>
            <person name="Luo Z.H."/>
            <person name="Li M."/>
        </authorList>
    </citation>
    <scope>NUCLEOTIDE SEQUENCE [LARGE SCALE GENOMIC DNA]</scope>
    <source>
        <strain evidence="4">SpSt-732</strain>
    </source>
</reference>
<organism evidence="4">
    <name type="scientific">Ignisphaera aggregans</name>
    <dbReference type="NCBI Taxonomy" id="334771"/>
    <lineage>
        <taxon>Archaea</taxon>
        <taxon>Thermoproteota</taxon>
        <taxon>Thermoprotei</taxon>
        <taxon>Desulfurococcales</taxon>
        <taxon>Desulfurococcaceae</taxon>
        <taxon>Ignisphaera</taxon>
    </lineage>
</organism>
<dbReference type="InterPro" id="IPR051257">
    <property type="entry name" value="Diverse_CBS-Domain"/>
</dbReference>
<dbReference type="SUPFAM" id="SSF54631">
    <property type="entry name" value="CBS-domain pair"/>
    <property type="match status" value="2"/>
</dbReference>
<proteinExistence type="predicted"/>
<dbReference type="SMART" id="SM00116">
    <property type="entry name" value="CBS"/>
    <property type="match status" value="4"/>
</dbReference>
<feature type="domain" description="CBS" evidence="3">
    <location>
        <begin position="68"/>
        <end position="126"/>
    </location>
</feature>
<dbReference type="AlphaFoldDB" id="A0A7C4FAG3"/>
<evidence type="ECO:0000256" key="2">
    <source>
        <dbReference type="PROSITE-ProRule" id="PRU00703"/>
    </source>
</evidence>
<feature type="domain" description="CBS" evidence="3">
    <location>
        <begin position="212"/>
        <end position="268"/>
    </location>
</feature>
<feature type="domain" description="CBS" evidence="3">
    <location>
        <begin position="133"/>
        <end position="189"/>
    </location>
</feature>
<feature type="domain" description="CBS" evidence="3">
    <location>
        <begin position="8"/>
        <end position="65"/>
    </location>
</feature>
<evidence type="ECO:0000313" key="4">
    <source>
        <dbReference type="EMBL" id="HGI87102.1"/>
    </source>
</evidence>
<dbReference type="InterPro" id="IPR000644">
    <property type="entry name" value="CBS_dom"/>
</dbReference>
<dbReference type="InterPro" id="IPR046342">
    <property type="entry name" value="CBS_dom_sf"/>
</dbReference>
<accession>A0A7C4FAG3</accession>
<protein>
    <submittedName>
        <fullName evidence="4">CBS domain-containing protein</fullName>
    </submittedName>
</protein>
<dbReference type="CDD" id="cd02205">
    <property type="entry name" value="CBS_pair_SF"/>
    <property type="match status" value="1"/>
</dbReference>
<name>A0A7C4FAG3_9CREN</name>
<evidence type="ECO:0000256" key="1">
    <source>
        <dbReference type="ARBA" id="ARBA00023122"/>
    </source>
</evidence>
<dbReference type="EMBL" id="DTFF01000013">
    <property type="protein sequence ID" value="HGI87102.1"/>
    <property type="molecule type" value="Genomic_DNA"/>
</dbReference>
<dbReference type="Gene3D" id="3.10.580.10">
    <property type="entry name" value="CBS-domain"/>
    <property type="match status" value="3"/>
</dbReference>
<sequence length="384" mass="43221">MATALDLAVKPPLLLKPDMRIGEILSKMRSLRVINAPVVDDSNVLLGVLSYKTILLKGAGRDTKVRSVMDPPYSLNTGLSFDNIVAAFVNWRLREIPVTDENDVVVGFLSRSIILDYMMRNVLLPRVAVDDVMSRPPVTIEESESVARARWLMLRNGITRLVVVDRYGRVSGVITLSDIIERLYMIRLTRRKGYRWVESEESFLAAPVSEYMTSPPIVIASGTPLEKAVEVLLGNRISGAPVVDSNERSLGVLSGFDVLKVYATQLKLVQPVQAKVSEVLRDEVSKLQIERLVNNYISKFSRYVNVIDFKMSVKEETKAGKEGRKRYLVMTKIVTDAGSINSQSVCWDLPTCVREALETIEKRLRKEIEKSTYIKRRGKKAEES</sequence>
<dbReference type="PANTHER" id="PTHR43080:SF2">
    <property type="entry name" value="CBS DOMAIN-CONTAINING PROTEIN"/>
    <property type="match status" value="1"/>
</dbReference>
<dbReference type="PANTHER" id="PTHR43080">
    <property type="entry name" value="CBS DOMAIN-CONTAINING PROTEIN CBSX3, MITOCHONDRIAL"/>
    <property type="match status" value="1"/>
</dbReference>